<dbReference type="GO" id="GO:0003727">
    <property type="term" value="F:single-stranded RNA binding"/>
    <property type="evidence" value="ECO:0007669"/>
    <property type="project" value="InterPro"/>
</dbReference>
<dbReference type="PIRSF" id="PIRSF016821">
    <property type="entry name" value="HSP15"/>
    <property type="match status" value="1"/>
</dbReference>
<dbReference type="InterPro" id="IPR025708">
    <property type="entry name" value="HSP15"/>
</dbReference>
<dbReference type="GO" id="GO:0043023">
    <property type="term" value="F:ribosomal large subunit binding"/>
    <property type="evidence" value="ECO:0007669"/>
    <property type="project" value="InterPro"/>
</dbReference>
<dbReference type="PROSITE" id="PS50889">
    <property type="entry name" value="S4"/>
    <property type="match status" value="1"/>
</dbReference>
<dbReference type="Pfam" id="PF01479">
    <property type="entry name" value="S4"/>
    <property type="match status" value="1"/>
</dbReference>
<dbReference type="SMART" id="SM00363">
    <property type="entry name" value="S4"/>
    <property type="match status" value="1"/>
</dbReference>
<dbReference type="Proteomes" id="UP000604481">
    <property type="component" value="Unassembled WGS sequence"/>
</dbReference>
<keyword evidence="3" id="KW-0238">DNA-binding</keyword>
<dbReference type="EMBL" id="JADFUA010000007">
    <property type="protein sequence ID" value="MBE9610138.1"/>
    <property type="molecule type" value="Genomic_DNA"/>
</dbReference>
<dbReference type="GO" id="GO:0034605">
    <property type="term" value="P:cellular response to heat"/>
    <property type="evidence" value="ECO:0007669"/>
    <property type="project" value="InterPro"/>
</dbReference>
<evidence type="ECO:0000256" key="5">
    <source>
        <dbReference type="SAM" id="MobiDB-lite"/>
    </source>
</evidence>
<dbReference type="SUPFAM" id="SSF55174">
    <property type="entry name" value="Alpha-L RNA-binding motif"/>
    <property type="match status" value="1"/>
</dbReference>
<organism evidence="7 8">
    <name type="scientific">Chitinilyticum piscinae</name>
    <dbReference type="NCBI Taxonomy" id="2866724"/>
    <lineage>
        <taxon>Bacteria</taxon>
        <taxon>Pseudomonadati</taxon>
        <taxon>Pseudomonadota</taxon>
        <taxon>Betaproteobacteria</taxon>
        <taxon>Neisseriales</taxon>
        <taxon>Chitinibacteraceae</taxon>
        <taxon>Chitinilyticum</taxon>
    </lineage>
</organism>
<sequence>MVDLVDKVRIDKWLWAARFFKTRSLATDAVEGGRVHLNGERVKPARSVKAGDLVRVQVEHGEFTLTVLALAERRGPAEFARTLYTESEDSRLRREQLAFERSLAPQLDHAQIRGRPTKKHRRQLDRFNSGS</sequence>
<dbReference type="InterPro" id="IPR002942">
    <property type="entry name" value="S4_RNA-bd"/>
</dbReference>
<feature type="region of interest" description="Disordered" evidence="5">
    <location>
        <begin position="108"/>
        <end position="131"/>
    </location>
</feature>
<dbReference type="AlphaFoldDB" id="A0A8J7K8T7"/>
<name>A0A8J7K8T7_9NEIS</name>
<gene>
    <name evidence="7" type="ORF">INR99_12380</name>
</gene>
<comment type="similarity">
    <text evidence="1">Belongs to the HSP15 family.</text>
</comment>
<evidence type="ECO:0000313" key="7">
    <source>
        <dbReference type="EMBL" id="MBE9610138.1"/>
    </source>
</evidence>
<keyword evidence="2 4" id="KW-0694">RNA-binding</keyword>
<protein>
    <submittedName>
        <fullName evidence="7">RNA-binding S4 domain-containing protein</fullName>
    </submittedName>
</protein>
<dbReference type="InterPro" id="IPR036986">
    <property type="entry name" value="S4_RNA-bd_sf"/>
</dbReference>
<evidence type="ECO:0000256" key="3">
    <source>
        <dbReference type="ARBA" id="ARBA00023125"/>
    </source>
</evidence>
<dbReference type="Gene3D" id="3.10.290.10">
    <property type="entry name" value="RNA-binding S4 domain"/>
    <property type="match status" value="1"/>
</dbReference>
<evidence type="ECO:0000256" key="4">
    <source>
        <dbReference type="PROSITE-ProRule" id="PRU00182"/>
    </source>
</evidence>
<proteinExistence type="inferred from homology"/>
<comment type="caution">
    <text evidence="7">The sequence shown here is derived from an EMBL/GenBank/DDBJ whole genome shotgun (WGS) entry which is preliminary data.</text>
</comment>
<accession>A0A8J7K8T7</accession>
<keyword evidence="8" id="KW-1185">Reference proteome</keyword>
<evidence type="ECO:0000256" key="2">
    <source>
        <dbReference type="ARBA" id="ARBA00022884"/>
    </source>
</evidence>
<feature type="domain" description="RNA-binding S4" evidence="6">
    <location>
        <begin position="8"/>
        <end position="69"/>
    </location>
</feature>
<dbReference type="GO" id="GO:0003677">
    <property type="term" value="F:DNA binding"/>
    <property type="evidence" value="ECO:0007669"/>
    <property type="project" value="UniProtKB-KW"/>
</dbReference>
<reference evidence="7 8" key="1">
    <citation type="submission" date="2020-10" db="EMBL/GenBank/DDBJ databases">
        <title>The genome sequence of Chitinilyticum litopenaei 4Y14.</title>
        <authorList>
            <person name="Liu Y."/>
        </authorList>
    </citation>
    <scope>NUCLEOTIDE SEQUENCE [LARGE SCALE GENOMIC DNA]</scope>
    <source>
        <strain evidence="7 8">4Y14</strain>
    </source>
</reference>
<evidence type="ECO:0000256" key="1">
    <source>
        <dbReference type="ARBA" id="ARBA00008396"/>
    </source>
</evidence>
<evidence type="ECO:0000313" key="8">
    <source>
        <dbReference type="Proteomes" id="UP000604481"/>
    </source>
</evidence>
<evidence type="ECO:0000259" key="6">
    <source>
        <dbReference type="SMART" id="SM00363"/>
    </source>
</evidence>
<dbReference type="CDD" id="cd00165">
    <property type="entry name" value="S4"/>
    <property type="match status" value="1"/>
</dbReference>